<evidence type="ECO:0008006" key="2">
    <source>
        <dbReference type="Google" id="ProtNLM"/>
    </source>
</evidence>
<organism evidence="1">
    <name type="scientific">Sheuella amnicola</name>
    <dbReference type="NCBI Taxonomy" id="2707330"/>
    <lineage>
        <taxon>Bacteria</taxon>
        <taxon>Pseudomonadati</taxon>
        <taxon>Pseudomonadota</taxon>
        <taxon>Betaproteobacteria</taxon>
        <taxon>Burkholderiales</taxon>
        <taxon>Alcaligenaceae</taxon>
        <taxon>Sheuella</taxon>
    </lineage>
</organism>
<dbReference type="RefSeq" id="WP_163651774.1">
    <property type="nucleotide sequence ID" value="NZ_JAAGRN010000002.1"/>
</dbReference>
<dbReference type="PROSITE" id="PS51257">
    <property type="entry name" value="PROKAR_LIPOPROTEIN"/>
    <property type="match status" value="1"/>
</dbReference>
<evidence type="ECO:0000313" key="1">
    <source>
        <dbReference type="EMBL" id="NDY82392.1"/>
    </source>
</evidence>
<comment type="caution">
    <text evidence="1">The sequence shown here is derived from an EMBL/GenBank/DDBJ whole genome shotgun (WGS) entry which is preliminary data.</text>
</comment>
<dbReference type="AlphaFoldDB" id="A0A6B2QWK8"/>
<accession>A0A6B2QWK8</accession>
<reference evidence="1" key="1">
    <citation type="submission" date="2020-02" db="EMBL/GenBank/DDBJ databases">
        <authorList>
            <person name="Chen W.-M."/>
        </authorList>
    </citation>
    <scope>NUCLEOTIDE SEQUENCE</scope>
    <source>
        <strain evidence="1">NBD-18</strain>
    </source>
</reference>
<protein>
    <recommendedName>
        <fullName evidence="2">Lipoprotein</fullName>
    </recommendedName>
</protein>
<proteinExistence type="predicted"/>
<gene>
    <name evidence="1" type="ORF">G3I67_04010</name>
</gene>
<name>A0A6B2QWK8_9BURK</name>
<dbReference type="EMBL" id="JAAGRN010000002">
    <property type="protein sequence ID" value="NDY82392.1"/>
    <property type="molecule type" value="Genomic_DNA"/>
</dbReference>
<sequence>MKVWFIATAVFFLVGCQGSPAYYHRDVQRHVVVLDKREISVLPLGKDQWEAYGGKQGGSDAAALEKQKARQIKAIETVSGCAVTSSIYPEEEKKGKLLMRATVDCNKKPGS</sequence>